<dbReference type="Pfam" id="PF00112">
    <property type="entry name" value="Peptidase_C1"/>
    <property type="match status" value="1"/>
</dbReference>
<evidence type="ECO:0000313" key="4">
    <source>
        <dbReference type="EMBL" id="GKT33412.1"/>
    </source>
</evidence>
<sequence>MTNIPPFRNIHPREQVKVFEDFPVSFDSRSEWPDCGTIKMIRDQGSCGSCWAHAASESFGDRYCIASGQTELTNTLLSPQWLCSCDKLDHGCYGGNPILTGVFLNREGIVSESCFPYVSGDGVSTPSCPSKCLDGNRMQRYFSNYTYHVIGEDEMKTEIMARGPIEVAYQVYSDFSVYQSGIYHHVSGSYGGGHAVKIIGWGEDGGTPYWIVANSWGVNWGENGFFRIIRGIDECGIESLGCVGFDPRVN</sequence>
<protein>
    <recommendedName>
        <fullName evidence="3">Peptidase C1A papain C-terminal domain-containing protein</fullName>
    </recommendedName>
</protein>
<evidence type="ECO:0000256" key="2">
    <source>
        <dbReference type="ARBA" id="ARBA00023157"/>
    </source>
</evidence>
<dbReference type="Gene3D" id="3.90.70.10">
    <property type="entry name" value="Cysteine proteinases"/>
    <property type="match status" value="1"/>
</dbReference>
<dbReference type="PROSITE" id="PS00640">
    <property type="entry name" value="THIOL_PROTEASE_ASN"/>
    <property type="match status" value="1"/>
</dbReference>
<dbReference type="Proteomes" id="UP001057375">
    <property type="component" value="Unassembled WGS sequence"/>
</dbReference>
<dbReference type="InterPro" id="IPR000668">
    <property type="entry name" value="Peptidase_C1A_C"/>
</dbReference>
<comment type="similarity">
    <text evidence="1">Belongs to the peptidase C1 family.</text>
</comment>
<dbReference type="InterPro" id="IPR025661">
    <property type="entry name" value="Pept_asp_AS"/>
</dbReference>
<dbReference type="PROSITE" id="PS00639">
    <property type="entry name" value="THIOL_PROTEASE_HIS"/>
    <property type="match status" value="1"/>
</dbReference>
<gene>
    <name evidence="4" type="ORF">ADUPG1_007331</name>
</gene>
<dbReference type="SMART" id="SM00645">
    <property type="entry name" value="Pept_C1"/>
    <property type="match status" value="1"/>
</dbReference>
<dbReference type="InterPro" id="IPR000169">
    <property type="entry name" value="Pept_cys_AS"/>
</dbReference>
<proteinExistence type="inferred from homology"/>
<dbReference type="InterPro" id="IPR025660">
    <property type="entry name" value="Pept_his_AS"/>
</dbReference>
<dbReference type="CDD" id="cd02620">
    <property type="entry name" value="Peptidase_C1A_CathepsinB"/>
    <property type="match status" value="1"/>
</dbReference>
<accession>A0ABQ5KLM3</accession>
<dbReference type="InterPro" id="IPR013128">
    <property type="entry name" value="Peptidase_C1A"/>
</dbReference>
<comment type="caution">
    <text evidence="4">The sequence shown here is derived from an EMBL/GenBank/DDBJ whole genome shotgun (WGS) entry which is preliminary data.</text>
</comment>
<evidence type="ECO:0000256" key="1">
    <source>
        <dbReference type="ARBA" id="ARBA00008455"/>
    </source>
</evidence>
<name>A0ABQ5KLM3_9EUKA</name>
<evidence type="ECO:0000259" key="3">
    <source>
        <dbReference type="SMART" id="SM00645"/>
    </source>
</evidence>
<feature type="domain" description="Peptidase C1A papain C-terminal" evidence="3">
    <location>
        <begin position="22"/>
        <end position="245"/>
    </location>
</feature>
<organism evidence="4 5">
    <name type="scientific">Aduncisulcus paluster</name>
    <dbReference type="NCBI Taxonomy" id="2918883"/>
    <lineage>
        <taxon>Eukaryota</taxon>
        <taxon>Metamonada</taxon>
        <taxon>Carpediemonas-like organisms</taxon>
        <taxon>Aduncisulcus</taxon>
    </lineage>
</organism>
<dbReference type="SUPFAM" id="SSF54001">
    <property type="entry name" value="Cysteine proteinases"/>
    <property type="match status" value="1"/>
</dbReference>
<reference evidence="4" key="1">
    <citation type="submission" date="2022-03" db="EMBL/GenBank/DDBJ databases">
        <title>Draft genome sequence of Aduncisulcus paluster, a free-living microaerophilic Fornicata.</title>
        <authorList>
            <person name="Yuyama I."/>
            <person name="Kume K."/>
            <person name="Tamura T."/>
            <person name="Inagaki Y."/>
            <person name="Hashimoto T."/>
        </authorList>
    </citation>
    <scope>NUCLEOTIDE SEQUENCE</scope>
    <source>
        <strain evidence="4">NY0171</strain>
    </source>
</reference>
<dbReference type="PROSITE" id="PS00139">
    <property type="entry name" value="THIOL_PROTEASE_CYS"/>
    <property type="match status" value="1"/>
</dbReference>
<dbReference type="InterPro" id="IPR038765">
    <property type="entry name" value="Papain-like_cys_pep_sf"/>
</dbReference>
<keyword evidence="5" id="KW-1185">Reference proteome</keyword>
<keyword evidence="2" id="KW-1015">Disulfide bond</keyword>
<dbReference type="PRINTS" id="PR00705">
    <property type="entry name" value="PAPAIN"/>
</dbReference>
<dbReference type="EMBL" id="BQXS01010241">
    <property type="protein sequence ID" value="GKT33412.1"/>
    <property type="molecule type" value="Genomic_DNA"/>
</dbReference>
<evidence type="ECO:0000313" key="5">
    <source>
        <dbReference type="Proteomes" id="UP001057375"/>
    </source>
</evidence>
<dbReference type="PANTHER" id="PTHR12411">
    <property type="entry name" value="CYSTEINE PROTEASE FAMILY C1-RELATED"/>
    <property type="match status" value="1"/>
</dbReference>